<dbReference type="Proteomes" id="UP000245626">
    <property type="component" value="Unassembled WGS sequence"/>
</dbReference>
<feature type="non-terminal residue" evidence="1">
    <location>
        <position position="561"/>
    </location>
</feature>
<evidence type="ECO:0000313" key="1">
    <source>
        <dbReference type="EMBL" id="PWN47373.1"/>
    </source>
</evidence>
<name>A0ACD0NNF4_9BASI</name>
<proteinExistence type="predicted"/>
<organism evidence="1 2">
    <name type="scientific">Violaceomyces palustris</name>
    <dbReference type="NCBI Taxonomy" id="1673888"/>
    <lineage>
        <taxon>Eukaryota</taxon>
        <taxon>Fungi</taxon>
        <taxon>Dikarya</taxon>
        <taxon>Basidiomycota</taxon>
        <taxon>Ustilaginomycotina</taxon>
        <taxon>Ustilaginomycetes</taxon>
        <taxon>Violaceomycetales</taxon>
        <taxon>Violaceomycetaceae</taxon>
        <taxon>Violaceomyces</taxon>
    </lineage>
</organism>
<keyword evidence="2" id="KW-1185">Reference proteome</keyword>
<gene>
    <name evidence="1" type="ORF">IE53DRAFT_295308</name>
</gene>
<reference evidence="1 2" key="1">
    <citation type="journal article" date="2018" name="Mol. Biol. Evol.">
        <title>Broad Genomic Sampling Reveals a Smut Pathogenic Ancestry of the Fungal Clade Ustilaginomycotina.</title>
        <authorList>
            <person name="Kijpornyongpan T."/>
            <person name="Mondo S.J."/>
            <person name="Barry K."/>
            <person name="Sandor L."/>
            <person name="Lee J."/>
            <person name="Lipzen A."/>
            <person name="Pangilinan J."/>
            <person name="LaButti K."/>
            <person name="Hainaut M."/>
            <person name="Henrissat B."/>
            <person name="Grigoriev I.V."/>
            <person name="Spatafora J.W."/>
            <person name="Aime M.C."/>
        </authorList>
    </citation>
    <scope>NUCLEOTIDE SEQUENCE [LARGE SCALE GENOMIC DNA]</scope>
    <source>
        <strain evidence="1 2">SA 807</strain>
    </source>
</reference>
<evidence type="ECO:0000313" key="2">
    <source>
        <dbReference type="Proteomes" id="UP000245626"/>
    </source>
</evidence>
<protein>
    <submittedName>
        <fullName evidence="1">Cupredoxin</fullName>
    </submittedName>
</protein>
<accession>A0ACD0NNF4</accession>
<dbReference type="EMBL" id="KZ820450">
    <property type="protein sequence ID" value="PWN47373.1"/>
    <property type="molecule type" value="Genomic_DNA"/>
</dbReference>
<feature type="non-terminal residue" evidence="1">
    <location>
        <position position="1"/>
    </location>
</feature>
<sequence>RTYHWVVERKLLRPDGVERDMIVVNGQFPGPTIEANVGDRLRIRVENRLPYHDSHNLTRYETDARARFSTQVGKVLPVGSDSMISIHWHGLSMRGSPDQDGAPGFASDSFGPGQEYTYDFTLGEEDSGTHWWHSHSGMSRSDGLWGALIVRSRRERELVLPLAWDEESLVTVGDHYHKPSVEQLSWFLSRHSLGFEPTPESSLINGVGRFDCHRAVVPDTKCDPSAGRYAEITFLPSRAHRVRFINVGAVAHQTVSIDEHMLTVIESDGQLVEPFSVERLSIAPGQRYSVVVLAKEGRKQAGSFWLRSEMDQECFNVPNPALNHTSLAIVRYRVKQVELRARALGGSFQQNRGGLLPTSSAWKPSHDEKPCHDVSYGFLKPLSKASLPAPGLDLSQGDRRVIVSVTMPKLEKHQLVPMSYMNRTTWRSGQVPLIKSFADDPSILPKEDADDQLVVVSHTARTIEVVVNNLDEAPHPFHLHGHKFWVMETSESKFGWGKWEGEIPDGGYDLDKAPFRDTVSVPRRGYAVLRWRTDNPGVWAFHCHVLVHMASGMAMAFVDQP</sequence>